<evidence type="ECO:0000259" key="3">
    <source>
        <dbReference type="PROSITE" id="PS50102"/>
    </source>
</evidence>
<feature type="region of interest" description="Disordered" evidence="2">
    <location>
        <begin position="207"/>
        <end position="230"/>
    </location>
</feature>
<dbReference type="PANTHER" id="PTHR45735">
    <property type="entry name" value="CLEAVAGE STIMULATION FACTOR SUBUNIT 2"/>
    <property type="match status" value="1"/>
</dbReference>
<dbReference type="SUPFAM" id="SSF54928">
    <property type="entry name" value="RNA-binding domain, RBD"/>
    <property type="match status" value="1"/>
</dbReference>
<keyword evidence="5" id="KW-1185">Reference proteome</keyword>
<name>A0ABQ8XDK2_9EUKA</name>
<dbReference type="Gene3D" id="3.30.70.330">
    <property type="match status" value="1"/>
</dbReference>
<proteinExistence type="predicted"/>
<evidence type="ECO:0000256" key="1">
    <source>
        <dbReference type="PROSITE-ProRule" id="PRU00176"/>
    </source>
</evidence>
<comment type="caution">
    <text evidence="4">The sequence shown here is derived from an EMBL/GenBank/DDBJ whole genome shotgun (WGS) entry which is preliminary data.</text>
</comment>
<dbReference type="PROSITE" id="PS50102">
    <property type="entry name" value="RRM"/>
    <property type="match status" value="1"/>
</dbReference>
<dbReference type="Proteomes" id="UP001150062">
    <property type="component" value="Unassembled WGS sequence"/>
</dbReference>
<dbReference type="PANTHER" id="PTHR45735:SF2">
    <property type="entry name" value="CLEAVAGE STIMULATION FACTOR SUBUNIT 2"/>
    <property type="match status" value="1"/>
</dbReference>
<dbReference type="InterPro" id="IPR035979">
    <property type="entry name" value="RBD_domain_sf"/>
</dbReference>
<dbReference type="InterPro" id="IPR012677">
    <property type="entry name" value="Nucleotide-bd_a/b_plait_sf"/>
</dbReference>
<feature type="region of interest" description="Disordered" evidence="2">
    <location>
        <begin position="79"/>
        <end position="102"/>
    </location>
</feature>
<sequence>MTVLIEKIPQDVTEEELTKFFSFVGPVISVKFEFDQKTGKPLGNGLCIFKDGDTAKAAVRILNTQPIRQNRLLRLSLQKKQEQEQKHIPQEKKQQPQLQPPPILPQPMNPLPIPLGGFGGMPPMPRFGQGIGIIKSIISTRPSKEVFAFLTEFRNLAINNRKLAMELLAKFPQLSHTIVHMLLPFQQTGKQPKNMIFPQQMLREQEQQRLMQQQQPQQQQQLQLHQQQQQQNLMGFQKENIPQNQFSQRSHQAFNNSQQQQQQQQQRQLHQQQQNSFNNNQIRQNTPPQRGQAFRSREEITQKKRDLEELIRNISDEQLSRMEPQKREELLKLRRTLKKN</sequence>
<protein>
    <submittedName>
        <fullName evidence="4">Cleavage stimulation factor</fullName>
    </submittedName>
</protein>
<gene>
    <name evidence="4" type="ORF">M0813_06498</name>
</gene>
<dbReference type="EMBL" id="JAOAOG010000309">
    <property type="protein sequence ID" value="KAJ6230710.1"/>
    <property type="molecule type" value="Genomic_DNA"/>
</dbReference>
<reference evidence="4" key="1">
    <citation type="submission" date="2022-08" db="EMBL/GenBank/DDBJ databases">
        <title>Novel sulfate-reducing endosymbionts in the free-living metamonad Anaeramoeba.</title>
        <authorList>
            <person name="Jerlstrom-Hultqvist J."/>
            <person name="Cepicka I."/>
            <person name="Gallot-Lavallee L."/>
            <person name="Salas-Leiva D."/>
            <person name="Curtis B.A."/>
            <person name="Zahonova K."/>
            <person name="Pipaliya S."/>
            <person name="Dacks J."/>
            <person name="Roger A.J."/>
        </authorList>
    </citation>
    <scope>NUCLEOTIDE SEQUENCE</scope>
    <source>
        <strain evidence="4">Schooner1</strain>
    </source>
</reference>
<evidence type="ECO:0000313" key="4">
    <source>
        <dbReference type="EMBL" id="KAJ6230710.1"/>
    </source>
</evidence>
<evidence type="ECO:0000313" key="5">
    <source>
        <dbReference type="Proteomes" id="UP001150062"/>
    </source>
</evidence>
<dbReference type="Gene3D" id="1.25.40.630">
    <property type="match status" value="1"/>
</dbReference>
<feature type="compositionally biased region" description="Low complexity" evidence="2">
    <location>
        <begin position="251"/>
        <end position="285"/>
    </location>
</feature>
<dbReference type="SMART" id="SM00360">
    <property type="entry name" value="RRM"/>
    <property type="match status" value="1"/>
</dbReference>
<feature type="region of interest" description="Disordered" evidence="2">
    <location>
        <begin position="245"/>
        <end position="301"/>
    </location>
</feature>
<keyword evidence="1" id="KW-0694">RNA-binding</keyword>
<feature type="domain" description="RRM" evidence="3">
    <location>
        <begin position="1"/>
        <end position="80"/>
    </location>
</feature>
<dbReference type="Pfam" id="PF00076">
    <property type="entry name" value="RRM_1"/>
    <property type="match status" value="1"/>
</dbReference>
<organism evidence="4 5">
    <name type="scientific">Anaeramoeba flamelloides</name>
    <dbReference type="NCBI Taxonomy" id="1746091"/>
    <lineage>
        <taxon>Eukaryota</taxon>
        <taxon>Metamonada</taxon>
        <taxon>Anaeramoebidae</taxon>
        <taxon>Anaeramoeba</taxon>
    </lineage>
</organism>
<dbReference type="InterPro" id="IPR025742">
    <property type="entry name" value="CSTF2_hinge"/>
</dbReference>
<accession>A0ABQ8XDK2</accession>
<evidence type="ECO:0000256" key="2">
    <source>
        <dbReference type="SAM" id="MobiDB-lite"/>
    </source>
</evidence>
<dbReference type="InterPro" id="IPR000504">
    <property type="entry name" value="RRM_dom"/>
</dbReference>
<dbReference type="Pfam" id="PF14327">
    <property type="entry name" value="CSTF2_hinge"/>
    <property type="match status" value="1"/>
</dbReference>
<feature type="compositionally biased region" description="Basic and acidic residues" evidence="2">
    <location>
        <begin position="79"/>
        <end position="94"/>
    </location>
</feature>